<organism evidence="3 4">
    <name type="scientific">Algoriphagus ratkowskyi</name>
    <dbReference type="NCBI Taxonomy" id="57028"/>
    <lineage>
        <taxon>Bacteria</taxon>
        <taxon>Pseudomonadati</taxon>
        <taxon>Bacteroidota</taxon>
        <taxon>Cytophagia</taxon>
        <taxon>Cytophagales</taxon>
        <taxon>Cyclobacteriaceae</taxon>
        <taxon>Algoriphagus</taxon>
    </lineage>
</organism>
<proteinExistence type="predicted"/>
<protein>
    <submittedName>
        <fullName evidence="3">DUF4174 domain-containing protein</fullName>
    </submittedName>
</protein>
<accession>A0ABY3HUH6</accession>
<evidence type="ECO:0000313" key="4">
    <source>
        <dbReference type="Proteomes" id="UP000321927"/>
    </source>
</evidence>
<evidence type="ECO:0000259" key="2">
    <source>
        <dbReference type="Pfam" id="PF13778"/>
    </source>
</evidence>
<dbReference type="InterPro" id="IPR025232">
    <property type="entry name" value="DUF4174"/>
</dbReference>
<sequence>MNSCILLTYLFFMVPQTGKTLEDFRWKNRLLIINFENSILDSILESSEKKIEERKLLLVEFNKDEFIQTSGEDEIDSTGFLKVLSQTSSTTEWVLIGLDGGVKASGTFQEFSMKQVFSLIDQMPMRQSEIQSRIEDNK</sequence>
<dbReference type="Pfam" id="PF13778">
    <property type="entry name" value="DUF4174"/>
    <property type="match status" value="1"/>
</dbReference>
<keyword evidence="4" id="KW-1185">Reference proteome</keyword>
<keyword evidence="1" id="KW-0732">Signal</keyword>
<name>A0ABY3HUH6_9BACT</name>
<feature type="domain" description="DUF4174" evidence="2">
    <location>
        <begin position="21"/>
        <end position="129"/>
    </location>
</feature>
<dbReference type="EMBL" id="VORV01000003">
    <property type="protein sequence ID" value="TXD78998.1"/>
    <property type="molecule type" value="Genomic_DNA"/>
</dbReference>
<comment type="caution">
    <text evidence="3">The sequence shown here is derived from an EMBL/GenBank/DDBJ whole genome shotgun (WGS) entry which is preliminary data.</text>
</comment>
<evidence type="ECO:0000313" key="3">
    <source>
        <dbReference type="EMBL" id="TXD78998.1"/>
    </source>
</evidence>
<gene>
    <name evidence="3" type="ORF">ESW18_05640</name>
</gene>
<dbReference type="Proteomes" id="UP000321927">
    <property type="component" value="Unassembled WGS sequence"/>
</dbReference>
<evidence type="ECO:0000256" key="1">
    <source>
        <dbReference type="ARBA" id="ARBA00022729"/>
    </source>
</evidence>
<reference evidence="3 4" key="1">
    <citation type="submission" date="2019-08" db="EMBL/GenBank/DDBJ databases">
        <title>Genome of Algoriphagus ratkowskyi IC026.</title>
        <authorList>
            <person name="Bowman J.P."/>
        </authorList>
    </citation>
    <scope>NUCLEOTIDE SEQUENCE [LARGE SCALE GENOMIC DNA]</scope>
    <source>
        <strain evidence="3 4">IC026</strain>
    </source>
</reference>